<feature type="region of interest" description="Disordered" evidence="1">
    <location>
        <begin position="1"/>
        <end position="59"/>
    </location>
</feature>
<dbReference type="AlphaFoldDB" id="A0A5B8UWE4"/>
<feature type="compositionally biased region" description="Basic and acidic residues" evidence="1">
    <location>
        <begin position="36"/>
        <end position="53"/>
    </location>
</feature>
<dbReference type="EMBL" id="CP042436">
    <property type="protein sequence ID" value="QEC62661.1"/>
    <property type="molecule type" value="Genomic_DNA"/>
</dbReference>
<dbReference type="KEGG" id="mgin:FRZ54_08695"/>
<proteinExistence type="predicted"/>
<protein>
    <submittedName>
        <fullName evidence="2">Uncharacterized protein</fullName>
    </submittedName>
</protein>
<evidence type="ECO:0000313" key="3">
    <source>
        <dbReference type="Proteomes" id="UP000321479"/>
    </source>
</evidence>
<dbReference type="Proteomes" id="UP000321479">
    <property type="component" value="Chromosome"/>
</dbReference>
<name>A0A5B8UWE4_9SPHI</name>
<reference evidence="2 3" key="1">
    <citation type="journal article" date="2017" name="Curr. Microbiol.">
        <title>Mucilaginibacter ginsenosidivorans sp. nov., Isolated from Soil of Ginseng Field.</title>
        <authorList>
            <person name="Kim M.M."/>
            <person name="Siddiqi M.Z."/>
            <person name="Im W.T."/>
        </authorList>
    </citation>
    <scope>NUCLEOTIDE SEQUENCE [LARGE SCALE GENOMIC DNA]</scope>
    <source>
        <strain evidence="2 3">Gsoil 3017</strain>
    </source>
</reference>
<gene>
    <name evidence="2" type="ORF">FRZ54_08695</name>
</gene>
<organism evidence="2 3">
    <name type="scientific">Mucilaginibacter ginsenosidivorans</name>
    <dbReference type="NCBI Taxonomy" id="398053"/>
    <lineage>
        <taxon>Bacteria</taxon>
        <taxon>Pseudomonadati</taxon>
        <taxon>Bacteroidota</taxon>
        <taxon>Sphingobacteriia</taxon>
        <taxon>Sphingobacteriales</taxon>
        <taxon>Sphingobacteriaceae</taxon>
        <taxon>Mucilaginibacter</taxon>
    </lineage>
</organism>
<evidence type="ECO:0000313" key="2">
    <source>
        <dbReference type="EMBL" id="QEC62661.1"/>
    </source>
</evidence>
<keyword evidence="3" id="KW-1185">Reference proteome</keyword>
<sequence>MNTHKNKQTKPAENNPVKEARGHPDGPGLMEMINGQEEKKLKSDKDLKSKPDNPDIPII</sequence>
<evidence type="ECO:0000256" key="1">
    <source>
        <dbReference type="SAM" id="MobiDB-lite"/>
    </source>
</evidence>
<dbReference type="RefSeq" id="WP_147031238.1">
    <property type="nucleotide sequence ID" value="NZ_CP042436.1"/>
</dbReference>
<accession>A0A5B8UWE4</accession>